<feature type="domain" description="Glycosyltransferase subfamily 4-like N-terminal" evidence="1">
    <location>
        <begin position="18"/>
        <end position="201"/>
    </location>
</feature>
<dbReference type="Pfam" id="PF13439">
    <property type="entry name" value="Glyco_transf_4"/>
    <property type="match status" value="1"/>
</dbReference>
<evidence type="ECO:0000313" key="2">
    <source>
        <dbReference type="EMBL" id="MEE2022900.1"/>
    </source>
</evidence>
<gene>
    <name evidence="2" type="ORF">QWF21_01470</name>
</gene>
<dbReference type="Gene3D" id="3.40.50.2000">
    <property type="entry name" value="Glycogen Phosphorylase B"/>
    <property type="match status" value="2"/>
</dbReference>
<dbReference type="InterPro" id="IPR028098">
    <property type="entry name" value="Glyco_trans_4-like_N"/>
</dbReference>
<dbReference type="PANTHER" id="PTHR12526">
    <property type="entry name" value="GLYCOSYLTRANSFERASE"/>
    <property type="match status" value="1"/>
</dbReference>
<sequence length="393" mass="44058">MHPKRILFITAEFPPGGGGGVGRTYTAANALAQAGHQVVVLCASANSYSFIDPSYPAPHAKVAVIQVWTPELRHWIRRIRTLIKSFNPADRFFLWRHLAVKKANNLHRKASFDLVISSYPFFSNHAVAYSIAKQFGLPWIADYRDPPWWMYSSKHRIQPEFFDFAKYSVKTITTTERSKTLICEKLGILPDSVQVISNGCDDIAASIQTSLPVDGNIELLHTGSVYEVGRDINALIRVVSKMQPGIKLRFIGDPPYQSTKELLATLPDTDFVGFTPYMPATDALSYAAKTTVLVVIQGDLFENQVPGKVFEYLALQKTILLITNHGSATHQLLKHEPNVVFAEYGNEESIRQGIAQARQHQVVAVDRFRYTRRQVGEQFAALVEAYLDHAQDV</sequence>
<keyword evidence="2" id="KW-0808">Transferase</keyword>
<dbReference type="RefSeq" id="WP_330086257.1">
    <property type="nucleotide sequence ID" value="NZ_JAUGZK010000001.1"/>
</dbReference>
<reference evidence="2 3" key="1">
    <citation type="submission" date="2023-06" db="EMBL/GenBank/DDBJ databases">
        <title>Alkalimonas sp., MEB004 an alkaliphilic bacterium isolated from Lonar Lake, India.</title>
        <authorList>
            <person name="Joshi A."/>
            <person name="Thite S."/>
        </authorList>
    </citation>
    <scope>NUCLEOTIDE SEQUENCE [LARGE SCALE GENOMIC DNA]</scope>
    <source>
        <strain evidence="2 3">MEB004</strain>
    </source>
</reference>
<dbReference type="SUPFAM" id="SSF53756">
    <property type="entry name" value="UDP-Glycosyltransferase/glycogen phosphorylase"/>
    <property type="match status" value="1"/>
</dbReference>
<dbReference type="EC" id="2.4.-.-" evidence="2"/>
<evidence type="ECO:0000313" key="3">
    <source>
        <dbReference type="Proteomes" id="UP001339167"/>
    </source>
</evidence>
<evidence type="ECO:0000259" key="1">
    <source>
        <dbReference type="Pfam" id="PF13439"/>
    </source>
</evidence>
<protein>
    <submittedName>
        <fullName evidence="2">Glycosyltransferase</fullName>
        <ecNumber evidence="2">2.4.-.-</ecNumber>
    </submittedName>
</protein>
<dbReference type="EMBL" id="JAUGZK010000001">
    <property type="protein sequence ID" value="MEE2022900.1"/>
    <property type="molecule type" value="Genomic_DNA"/>
</dbReference>
<accession>A0ABU7JCK0</accession>
<comment type="caution">
    <text evidence="2">The sequence shown here is derived from an EMBL/GenBank/DDBJ whole genome shotgun (WGS) entry which is preliminary data.</text>
</comment>
<dbReference type="PANTHER" id="PTHR12526:SF600">
    <property type="entry name" value="GLYCOSYL TRANSFERASE GROUP 1"/>
    <property type="match status" value="1"/>
</dbReference>
<proteinExistence type="predicted"/>
<dbReference type="GO" id="GO:0016757">
    <property type="term" value="F:glycosyltransferase activity"/>
    <property type="evidence" value="ECO:0007669"/>
    <property type="project" value="UniProtKB-KW"/>
</dbReference>
<name>A0ABU7JCK0_9GAMM</name>
<organism evidence="2 3">
    <name type="scientific">Alkalimonas mucilaginosa</name>
    <dbReference type="NCBI Taxonomy" id="3057676"/>
    <lineage>
        <taxon>Bacteria</taxon>
        <taxon>Pseudomonadati</taxon>
        <taxon>Pseudomonadota</taxon>
        <taxon>Gammaproteobacteria</taxon>
        <taxon>Alkalimonas</taxon>
    </lineage>
</organism>
<keyword evidence="2" id="KW-0328">Glycosyltransferase</keyword>
<keyword evidence="3" id="KW-1185">Reference proteome</keyword>
<dbReference type="Proteomes" id="UP001339167">
    <property type="component" value="Unassembled WGS sequence"/>
</dbReference>